<dbReference type="PIR" id="S77187">
    <property type="entry name" value="S77187"/>
</dbReference>
<dbReference type="Pfam" id="PF01724">
    <property type="entry name" value="DUF29"/>
    <property type="match status" value="1"/>
</dbReference>
<sequence>MVAELRKTNTSLYETDYNLWILETVQKLQCRDLENLDWEYLIEEVLSLSRRDRHKLASLLTRLFEHLLKLGYWHSEKERNRNHWRREIRNFRLQIDRLLSDSPSLKPYLSEIFDKCYKNGISLASDSSGLSIENFPEQPIATFEQVLDEDWLP</sequence>
<keyword evidence="2" id="KW-1185">Reference proteome</keyword>
<dbReference type="Proteomes" id="UP000001425">
    <property type="component" value="Chromosome"/>
</dbReference>
<dbReference type="AlphaFoldDB" id="P73698"/>
<gene>
    <name evidence="1" type="ordered locus">slr1813</name>
</gene>
<dbReference type="PaxDb" id="1148-1652826"/>
<dbReference type="InterPro" id="IPR002636">
    <property type="entry name" value="DUF29"/>
</dbReference>
<organism evidence="1 2">
    <name type="scientific">Synechocystis sp. (strain ATCC 27184 / PCC 6803 / Kazusa)</name>
    <dbReference type="NCBI Taxonomy" id="1111708"/>
    <lineage>
        <taxon>Bacteria</taxon>
        <taxon>Bacillati</taxon>
        <taxon>Cyanobacteriota</taxon>
        <taxon>Cyanophyceae</taxon>
        <taxon>Synechococcales</taxon>
        <taxon>Merismopediaceae</taxon>
        <taxon>Synechocystis</taxon>
    </lineage>
</organism>
<dbReference type="eggNOG" id="COG2442">
    <property type="taxonomic scope" value="Bacteria"/>
</dbReference>
<dbReference type="KEGG" id="syn:slr1813"/>
<proteinExistence type="predicted"/>
<dbReference type="EnsemblBacteria" id="BAA17745">
    <property type="protein sequence ID" value="BAA17745"/>
    <property type="gene ID" value="BAA17745"/>
</dbReference>
<name>P73698_SYNY3</name>
<dbReference type="PANTHER" id="PTHR34235">
    <property type="entry name" value="SLR1203 PROTEIN-RELATED"/>
    <property type="match status" value="1"/>
</dbReference>
<dbReference type="EMBL" id="BA000022">
    <property type="protein sequence ID" value="BAA17745.1"/>
    <property type="molecule type" value="Genomic_DNA"/>
</dbReference>
<evidence type="ECO:0000313" key="1">
    <source>
        <dbReference type="EMBL" id="BAA17745.1"/>
    </source>
</evidence>
<dbReference type="PhylomeDB" id="P73698"/>
<protein>
    <submittedName>
        <fullName evidence="1">Slr1813 protein</fullName>
    </submittedName>
</protein>
<dbReference type="PANTHER" id="PTHR34235:SF3">
    <property type="entry name" value="SLR1203 PROTEIN"/>
    <property type="match status" value="1"/>
</dbReference>
<reference evidence="1 2" key="2">
    <citation type="journal article" date="1996" name="DNA Res.">
        <title>Sequence analysis of the genome of the unicellular cyanobacterium Synechocystis sp. strain PCC6803. II. Sequence determination of the entire genome and assignment of potential protein-coding regions.</title>
        <authorList>
            <person name="Kaneko T."/>
            <person name="Sato S."/>
            <person name="Kotani H."/>
            <person name="Tanaka A."/>
            <person name="Asamizu E."/>
            <person name="Nakamura Y."/>
            <person name="Miyajima N."/>
            <person name="Hirosawa M."/>
            <person name="Sugiura M."/>
            <person name="Sasamoto S."/>
            <person name="Kimura T."/>
            <person name="Hosouchi T."/>
            <person name="Matsuno A."/>
            <person name="Muraki A."/>
            <person name="Nakazaki N."/>
            <person name="Naruo K."/>
            <person name="Okumura S."/>
            <person name="Shimpo S."/>
            <person name="Takeuchi C."/>
            <person name="Wada T."/>
            <person name="Watanabe A."/>
            <person name="Yamada M."/>
            <person name="Yasuda M."/>
            <person name="Tabata S."/>
        </authorList>
    </citation>
    <scope>NUCLEOTIDE SEQUENCE [LARGE SCALE GENOMIC DNA]</scope>
    <source>
        <strain evidence="2">ATCC 27184 / PCC 6803 / Kazusa</strain>
    </source>
</reference>
<dbReference type="InParanoid" id="P73698"/>
<evidence type="ECO:0000313" key="2">
    <source>
        <dbReference type="Proteomes" id="UP000001425"/>
    </source>
</evidence>
<reference evidence="1 2" key="1">
    <citation type="journal article" date="1995" name="DNA Res.">
        <title>Sequence analysis of the genome of the unicellular cyanobacterium Synechocystis sp. strain PCC6803. I. Sequence features in the 1 Mb region from map positions 64% to 92% of the genome.</title>
        <authorList>
            <person name="Kaneko T."/>
            <person name="Tanaka A."/>
            <person name="Sato S."/>
            <person name="Kotani H."/>
            <person name="Sazuka T."/>
            <person name="Miyajima N."/>
            <person name="Sugiura M."/>
            <person name="Tabata S."/>
        </authorList>
    </citation>
    <scope>NUCLEOTIDE SEQUENCE [LARGE SCALE GENOMIC DNA]</scope>
    <source>
        <strain evidence="2">ATCC 27184 / PCC 6803 / Kazusa</strain>
    </source>
</reference>
<dbReference type="STRING" id="1148.gene:10498612"/>
<accession>P73698</accession>
<dbReference type="Gene3D" id="1.20.1220.20">
    <property type="entry name" value="Uncharcterised protein PF01724"/>
    <property type="match status" value="1"/>
</dbReference>